<feature type="domain" description="AI2M/AI1M-like HNH endonuclease" evidence="5">
    <location>
        <begin position="697"/>
        <end position="742"/>
    </location>
</feature>
<dbReference type="GO" id="GO:0005739">
    <property type="term" value="C:mitochondrion"/>
    <property type="evidence" value="ECO:0007669"/>
    <property type="project" value="UniProtKB-ARBA"/>
</dbReference>
<dbReference type="CDD" id="cd01651">
    <property type="entry name" value="RT_G2_intron"/>
    <property type="match status" value="1"/>
</dbReference>
<accession>A0A8A5R7J2</accession>
<dbReference type="InterPro" id="IPR024937">
    <property type="entry name" value="Domain_X"/>
</dbReference>
<geneLocation type="mitochondrion" evidence="6"/>
<proteinExistence type="predicted"/>
<dbReference type="CDD" id="cd00085">
    <property type="entry name" value="HNHc"/>
    <property type="match status" value="1"/>
</dbReference>
<evidence type="ECO:0000256" key="2">
    <source>
        <dbReference type="SAM" id="SignalP"/>
    </source>
</evidence>
<feature type="region of interest" description="Disordered" evidence="1">
    <location>
        <begin position="28"/>
        <end position="48"/>
    </location>
</feature>
<dbReference type="GO" id="GO:0006397">
    <property type="term" value="P:mRNA processing"/>
    <property type="evidence" value="ECO:0007669"/>
    <property type="project" value="InterPro"/>
</dbReference>
<dbReference type="InterPro" id="IPR051083">
    <property type="entry name" value="GrpII_Intron_Splice-Mob/Def"/>
</dbReference>
<sequence length="750" mass="85232">MRNCTLISIASLTCLHFYLMLTTSELGEEESSDPNTASLLKGITGTSQDEPGVSQVVPTMVKAILPEEQFLCGSRDGLLRAWCGKNQLLKSMTRSDFKVCQLNKSTISGINGTNVQPKVGYVLIGGTIGWPKGSNAYGHGFTVVPVSLYANPNRLGRGRVKGNNFIISRRYSTGSANIVSDKYVSLIERCEKFPDKVVDRDIYKFLLDPNMYLIAYHKLRSNPGNMTPGISPETLDGISSEWIDQIIRSMKDESFQFNPSRRVNIPKANGGSRPLSVASPRDKIVQEVIRMVLDAIFNPTFSKNSHGFMANRGCHSALKQIYLQFKGVTWVIEGDISKCFDTIDHHKLMRIIEGKITDRRFTNLIWKALRVGYFEFDVYQHSLTGTPQGSIVSPLLCNIFMNQLDQFMSSLAFQFNKGDKPRLNNEYSAHASALARAKRKGDLDRMKVEMAAMRKLNSIDFYDPNFRRLYYVRYADDWIVGIRGSLEETRNILNKIDSKLSELGLTLSQEKTKIANINNEKVLFLGTLISRSKHRRFTMMNVGTTRRLGLGIRLEAPLDRVRRKLTDAGFIKEGIPSPKFIWMHQSKDQILHLYNSVYRGILNYYSFTHNINQLNSIVGLTLKSSVAKLLAAKFSLSTRAQVYKRFGRLFEKGGRVKFYDPQVKVNIANFKTGQYIDIIQSLFARHKSVANLYNLACAKCGSDYRVEMHHIKMMKNLDSSKWADRQLAKVNRKQISLCRKCHMEHHTTRH</sequence>
<reference evidence="6" key="1">
    <citation type="submission" date="2019-08" db="EMBL/GenBank/DDBJ databases">
        <title>The mitochondrial genome sequence of Ganoderma sp. strain Zizhi S2, merged Ganoderma duropora and G. sinense into a new complex species.</title>
        <authorList>
            <person name="Chen T.-Q."/>
            <person name="Xu X.-L."/>
        </authorList>
    </citation>
    <scope>NUCLEOTIDE SEQUENCE</scope>
    <source>
        <strain evidence="6">Zizhi S2</strain>
    </source>
</reference>
<dbReference type="PANTHER" id="PTHR34047">
    <property type="entry name" value="NUCLEAR INTRON MATURASE 1, MITOCHONDRIAL-RELATED"/>
    <property type="match status" value="1"/>
</dbReference>
<dbReference type="InterPro" id="IPR000477">
    <property type="entry name" value="RT_dom"/>
</dbReference>
<evidence type="ECO:0000259" key="5">
    <source>
        <dbReference type="Pfam" id="PF21368"/>
    </source>
</evidence>
<evidence type="ECO:0008006" key="7">
    <source>
        <dbReference type="Google" id="ProtNLM"/>
    </source>
</evidence>
<feature type="chain" id="PRO_5032774234" description="Reverse transcriptase domain-containing protein" evidence="2">
    <location>
        <begin position="25"/>
        <end position="750"/>
    </location>
</feature>
<feature type="compositionally biased region" description="Polar residues" evidence="1">
    <location>
        <begin position="33"/>
        <end position="48"/>
    </location>
</feature>
<name>A0A8A5R7J2_9APHY</name>
<dbReference type="InterPro" id="IPR049030">
    <property type="entry name" value="AI2M-like_HNH"/>
</dbReference>
<evidence type="ECO:0000259" key="3">
    <source>
        <dbReference type="Pfam" id="PF00078"/>
    </source>
</evidence>
<dbReference type="EMBL" id="MN356101">
    <property type="protein sequence ID" value="QTG38659.1"/>
    <property type="molecule type" value="Genomic_DNA"/>
</dbReference>
<dbReference type="AlphaFoldDB" id="A0A8A5R7J2"/>
<keyword evidence="6" id="KW-0496">Mitochondrion</keyword>
<feature type="domain" description="Reverse transcriptase" evidence="3">
    <location>
        <begin position="265"/>
        <end position="527"/>
    </location>
</feature>
<dbReference type="InterPro" id="IPR043502">
    <property type="entry name" value="DNA/RNA_pol_sf"/>
</dbReference>
<keyword evidence="2" id="KW-0732">Signal</keyword>
<dbReference type="Pfam" id="PF01348">
    <property type="entry name" value="Intron_maturas2"/>
    <property type="match status" value="1"/>
</dbReference>
<protein>
    <recommendedName>
        <fullName evidence="7">Reverse transcriptase domain-containing protein</fullName>
    </recommendedName>
</protein>
<dbReference type="InterPro" id="IPR003615">
    <property type="entry name" value="HNH_nuc"/>
</dbReference>
<organism evidence="6">
    <name type="scientific">Ganoderma sp. TQC-2021a</name>
    <dbReference type="NCBI Taxonomy" id="2816325"/>
    <lineage>
        <taxon>Eukaryota</taxon>
        <taxon>Fungi</taxon>
        <taxon>Dikarya</taxon>
        <taxon>Basidiomycota</taxon>
        <taxon>Agaricomycotina</taxon>
        <taxon>Agaricomycetes</taxon>
        <taxon>Polyporales</taxon>
        <taxon>Polyporaceae</taxon>
        <taxon>Ganoderma</taxon>
    </lineage>
</organism>
<dbReference type="SUPFAM" id="SSF56672">
    <property type="entry name" value="DNA/RNA polymerases"/>
    <property type="match status" value="1"/>
</dbReference>
<evidence type="ECO:0000313" key="6">
    <source>
        <dbReference type="EMBL" id="QTG38659.1"/>
    </source>
</evidence>
<evidence type="ECO:0000256" key="1">
    <source>
        <dbReference type="SAM" id="MobiDB-lite"/>
    </source>
</evidence>
<evidence type="ECO:0000259" key="4">
    <source>
        <dbReference type="Pfam" id="PF01348"/>
    </source>
</evidence>
<dbReference type="Pfam" id="PF21368">
    <property type="entry name" value="AI2M-like_HNH"/>
    <property type="match status" value="1"/>
</dbReference>
<feature type="signal peptide" evidence="2">
    <location>
        <begin position="1"/>
        <end position="24"/>
    </location>
</feature>
<gene>
    <name evidence="6" type="primary">orf750</name>
</gene>
<feature type="domain" description="Domain X" evidence="4">
    <location>
        <begin position="554"/>
        <end position="652"/>
    </location>
</feature>
<dbReference type="Pfam" id="PF00078">
    <property type="entry name" value="RVT_1"/>
    <property type="match status" value="1"/>
</dbReference>
<dbReference type="PANTHER" id="PTHR34047:SF8">
    <property type="entry name" value="PROTEIN YKFC"/>
    <property type="match status" value="1"/>
</dbReference>